<accession>A0A1J4MVB0</accession>
<reference evidence="2 3" key="1">
    <citation type="submission" date="2016-10" db="EMBL/GenBank/DDBJ databases">
        <title>Reductive evolution of mitochondrial metabolism and differential evolution of invasion-related proteins in Cryptosporidium.</title>
        <authorList>
            <person name="Liu S."/>
            <person name="Roellig D.M."/>
            <person name="Guo Y."/>
            <person name="Li N."/>
            <person name="Frace M.A."/>
            <person name="Tang K."/>
            <person name="Zhang L."/>
            <person name="Feng Y."/>
            <person name="Xiao L."/>
        </authorList>
    </citation>
    <scope>NUCLEOTIDE SEQUENCE [LARGE SCALE GENOMIC DNA]</scope>
    <source>
        <strain evidence="2">30847</strain>
    </source>
</reference>
<dbReference type="RefSeq" id="XP_067069201.1">
    <property type="nucleotide sequence ID" value="XM_067211243.1"/>
</dbReference>
<dbReference type="VEuPathDB" id="CryptoDB:cand_010040"/>
<evidence type="ECO:0000313" key="2">
    <source>
        <dbReference type="EMBL" id="OII77355.1"/>
    </source>
</evidence>
<dbReference type="Proteomes" id="UP000186804">
    <property type="component" value="Unassembled WGS sequence"/>
</dbReference>
<feature type="region of interest" description="Disordered" evidence="1">
    <location>
        <begin position="567"/>
        <end position="594"/>
    </location>
</feature>
<keyword evidence="3" id="KW-1185">Reference proteome</keyword>
<comment type="caution">
    <text evidence="2">The sequence shown here is derived from an EMBL/GenBank/DDBJ whole genome shotgun (WGS) entry which is preliminary data.</text>
</comment>
<evidence type="ECO:0000313" key="3">
    <source>
        <dbReference type="Proteomes" id="UP000186804"/>
    </source>
</evidence>
<dbReference type="AlphaFoldDB" id="A0A1J4MVB0"/>
<sequence length="594" mass="68569">MELINGSQIDKSSIALLASHLITNFMTKQEFLEECKVQLPIHKPHLNKSEVYLLCLNALKEVSKIIGESSSGKLLSKDKLPNITENILNFSPKEKREREHIIRGYKRLLDQVVDIFYNDLYFDEDLLEEDNDLISNSLKELAINEITNLNNNDLEKLKERSTPTKYSKIEYPEQLYPLAIEVLLTLDYDDLVIWESLPLLLQVQKKLSYSKFENHKLFVNAFISSMNAPEKLEIPSDEGIREARMELCKLGILYKPGIDIEPFKTLFSVPKHSLDIWKKLPFELQLELLVAFIYSIRNNNDLELNNKYLFYNLRKNKFPDGIQNIVKQYLLKKFIIEESNIELAYQHFRKILFYAYKVGMKDLQDKNLEDTAIVLQDPFAVLQKINIPNNSEIKEEEAISIAEAAVEENIGDTPIDLKKETESETLINKEINKNPKEIKPILKKQSKFITDKNNIYSKIEYPQKTLPKKVEQKLETTLLKGFNKGKNIKSTNLVGGIKSNFQERPDLRIIPVHDIKSNGLKIVDVSGFSVIPSTAKSLSYSPKEGSWIINTENNQFEKDGELNNDEKIETSNDNEFNENQGEIGDNNNKMKMIT</sequence>
<name>A0A1J4MVB0_9CRYT</name>
<dbReference type="EMBL" id="LRBS01000040">
    <property type="protein sequence ID" value="OII77355.1"/>
    <property type="molecule type" value="Genomic_DNA"/>
</dbReference>
<feature type="compositionally biased region" description="Polar residues" evidence="1">
    <location>
        <begin position="571"/>
        <end position="594"/>
    </location>
</feature>
<proteinExistence type="predicted"/>
<gene>
    <name evidence="2" type="ORF">cand_010040</name>
</gene>
<dbReference type="OrthoDB" id="344366at2759"/>
<evidence type="ECO:0000256" key="1">
    <source>
        <dbReference type="SAM" id="MobiDB-lite"/>
    </source>
</evidence>
<dbReference type="GeneID" id="92365189"/>
<protein>
    <submittedName>
        <fullName evidence="2">Uncharacterized protein</fullName>
    </submittedName>
</protein>
<organism evidence="2 3">
    <name type="scientific">Cryptosporidium andersoni</name>
    <dbReference type="NCBI Taxonomy" id="117008"/>
    <lineage>
        <taxon>Eukaryota</taxon>
        <taxon>Sar</taxon>
        <taxon>Alveolata</taxon>
        <taxon>Apicomplexa</taxon>
        <taxon>Conoidasida</taxon>
        <taxon>Coccidia</taxon>
        <taxon>Eucoccidiorida</taxon>
        <taxon>Eimeriorina</taxon>
        <taxon>Cryptosporidiidae</taxon>
        <taxon>Cryptosporidium</taxon>
    </lineage>
</organism>